<dbReference type="InterPro" id="IPR027798">
    <property type="entry name" value="Ub_Mut7C"/>
</dbReference>
<feature type="domain" description="Mut7-C RNAse" evidence="1">
    <location>
        <begin position="94"/>
        <end position="237"/>
    </location>
</feature>
<dbReference type="RefSeq" id="WP_059314478.1">
    <property type="nucleotide sequence ID" value="NZ_CP013987.1"/>
</dbReference>
<dbReference type="KEGG" id="por:APT59_08690"/>
<protein>
    <submittedName>
        <fullName evidence="3">Twitching motility protein PilT</fullName>
    </submittedName>
</protein>
<dbReference type="Pfam" id="PF01927">
    <property type="entry name" value="Mut7-C"/>
    <property type="match status" value="1"/>
</dbReference>
<dbReference type="EMBL" id="CP013987">
    <property type="protein sequence ID" value="ALZ84279.1"/>
    <property type="molecule type" value="Genomic_DNA"/>
</dbReference>
<dbReference type="Proteomes" id="UP000064137">
    <property type="component" value="Chromosome"/>
</dbReference>
<evidence type="ECO:0000259" key="1">
    <source>
        <dbReference type="Pfam" id="PF01927"/>
    </source>
</evidence>
<organism evidence="3 4">
    <name type="scientific">Pseudomonas oryzihabitans</name>
    <dbReference type="NCBI Taxonomy" id="47885"/>
    <lineage>
        <taxon>Bacteria</taxon>
        <taxon>Pseudomonadati</taxon>
        <taxon>Pseudomonadota</taxon>
        <taxon>Gammaproteobacteria</taxon>
        <taxon>Pseudomonadales</taxon>
        <taxon>Pseudomonadaceae</taxon>
        <taxon>Pseudomonas</taxon>
    </lineage>
</organism>
<dbReference type="PANTHER" id="PTHR39081">
    <property type="entry name" value="MUT7-C DOMAIN-CONTAINING PROTEIN"/>
    <property type="match status" value="1"/>
</dbReference>
<accession>A0A0U4VMP2</accession>
<dbReference type="Pfam" id="PF14451">
    <property type="entry name" value="Ub-Mut7C"/>
    <property type="match status" value="1"/>
</dbReference>
<name>A0A0U4VMP2_9PSED</name>
<evidence type="ECO:0000313" key="4">
    <source>
        <dbReference type="Proteomes" id="UP000064137"/>
    </source>
</evidence>
<sequence length="243" mass="27352">MTQACFRFHGALERFLAPAHRGRTVWVECASVASAKHQIEALGIPHTEVGLLLINGQAGSLKQRLREGDQVVVHPAMAIARDEKRPGDLPIAPPRFVADAHLGALARRLRMAGFDTLYDNAYADPALAELANREARFLLTRDRELLKRRQVVQGCYIHALRPEAQLGELFERLALRHWAAPFTRCLTCNAELQPVALEQVSERIPVRVRARHQAFVHCPACDKLFWEGSHWRAMRERLAPLGA</sequence>
<proteinExistence type="predicted"/>
<dbReference type="OrthoDB" id="9797655at2"/>
<gene>
    <name evidence="3" type="ORF">APT59_08690</name>
</gene>
<feature type="domain" description="Ubiquitin Mut7-C" evidence="2">
    <location>
        <begin position="1"/>
        <end position="77"/>
    </location>
</feature>
<dbReference type="InterPro" id="IPR002782">
    <property type="entry name" value="Mut7-C_RNAse_dom"/>
</dbReference>
<reference evidence="3 4" key="1">
    <citation type="submission" date="2016-01" db="EMBL/GenBank/DDBJ databases">
        <title>Annotation of Pseudomonas oryzihabitans USDA-ARS-USMARC-56511.</title>
        <authorList>
            <person name="Harhay G.P."/>
            <person name="Harhay D.M."/>
            <person name="Smith T.P.L."/>
            <person name="Bono J.L."/>
            <person name="Heaton M.P."/>
            <person name="Clawson M.L."/>
            <person name="Chitko-Mckown C.G."/>
            <person name="Capik S.F."/>
            <person name="DeDonder K.D."/>
            <person name="Apley M.D."/>
            <person name="Lubbers B.V."/>
            <person name="White B.J."/>
            <person name="Larson R.L."/>
        </authorList>
    </citation>
    <scope>NUCLEOTIDE SEQUENCE [LARGE SCALE GENOMIC DNA]</scope>
    <source>
        <strain evidence="3 4">USDA-ARS-USMARC-56511</strain>
    </source>
</reference>
<evidence type="ECO:0000313" key="3">
    <source>
        <dbReference type="EMBL" id="ALZ84279.1"/>
    </source>
</evidence>
<dbReference type="AlphaFoldDB" id="A0A0U4VMP2"/>
<dbReference type="PANTHER" id="PTHR39081:SF1">
    <property type="entry name" value="MUT7-C RNASE DOMAIN-CONTAINING PROTEIN"/>
    <property type="match status" value="1"/>
</dbReference>
<evidence type="ECO:0000259" key="2">
    <source>
        <dbReference type="Pfam" id="PF14451"/>
    </source>
</evidence>